<proteinExistence type="predicted"/>
<reference evidence="2 5" key="2">
    <citation type="submission" date="2022-05" db="EMBL/GenBank/DDBJ databases">
        <title>Genome Sequencing of Bee-Associated Microbes.</title>
        <authorList>
            <person name="Dunlap C."/>
        </authorList>
    </citation>
    <scope>NUCLEOTIDE SEQUENCE [LARGE SCALE GENOMIC DNA]</scope>
    <source>
        <strain evidence="2 5">NRRL B-23120</strain>
    </source>
</reference>
<evidence type="ECO:0000313" key="3">
    <source>
        <dbReference type="EMBL" id="QAV16713.1"/>
    </source>
</evidence>
<gene>
    <name evidence="2" type="ORF">M5X16_27905</name>
    <name evidence="3" type="ORF">PC41400_02990</name>
</gene>
<organism evidence="3 4">
    <name type="scientific">Paenibacillus chitinolyticus</name>
    <dbReference type="NCBI Taxonomy" id="79263"/>
    <lineage>
        <taxon>Bacteria</taxon>
        <taxon>Bacillati</taxon>
        <taxon>Bacillota</taxon>
        <taxon>Bacilli</taxon>
        <taxon>Bacillales</taxon>
        <taxon>Paenibacillaceae</taxon>
        <taxon>Paenibacillus</taxon>
    </lineage>
</organism>
<keyword evidence="1" id="KW-0812">Transmembrane</keyword>
<evidence type="ECO:0000313" key="5">
    <source>
        <dbReference type="Proteomes" id="UP001527202"/>
    </source>
</evidence>
<evidence type="ECO:0000313" key="2">
    <source>
        <dbReference type="EMBL" id="MCY9599573.1"/>
    </source>
</evidence>
<sequence length="171" mass="20043">MKKNTSSDAIIYTYTLLRRIPHHLLLLGVYYAFAAVWAVKALLTGSLLSLCLGYIFVQLLHMLAIRGYLHFVRKTESQGWSFRFAHLWTGYIPAQYVMLRSFVRLHLHLLISGFAGILLLYPWFSAAAISNILFVHLWILGGRFYMFLMFRKQYQVGWLRLRVNETSCYKQ</sequence>
<name>A0A410WQU1_9BACL</name>
<dbReference type="RefSeq" id="WP_042235344.1">
    <property type="nucleotide sequence ID" value="NZ_BQWH01000029.1"/>
</dbReference>
<keyword evidence="1" id="KW-1133">Transmembrane helix</keyword>
<dbReference type="GeneID" id="95373781"/>
<keyword evidence="1" id="KW-0472">Membrane</keyword>
<feature type="transmembrane region" description="Helical" evidence="1">
    <location>
        <begin position="105"/>
        <end position="124"/>
    </location>
</feature>
<dbReference type="Proteomes" id="UP001527202">
    <property type="component" value="Unassembled WGS sequence"/>
</dbReference>
<dbReference type="AlphaFoldDB" id="A0A410WQU1"/>
<reference evidence="3 4" key="1">
    <citation type="submission" date="2018-01" db="EMBL/GenBank/DDBJ databases">
        <title>The whole genome sequencing and assembly of Paenibacillus chitinolyticus KCCM 41400 strain.</title>
        <authorList>
            <person name="Kim J.-Y."/>
            <person name="Park M.-K."/>
            <person name="Lee Y.-J."/>
            <person name="Yi H."/>
            <person name="Bahn Y.-S."/>
            <person name="Kim J.F."/>
            <person name="Lee D.-W."/>
        </authorList>
    </citation>
    <scope>NUCLEOTIDE SEQUENCE [LARGE SCALE GENOMIC DNA]</scope>
    <source>
        <strain evidence="3 4">KCCM 41400</strain>
    </source>
</reference>
<evidence type="ECO:0000313" key="4">
    <source>
        <dbReference type="Proteomes" id="UP000288943"/>
    </source>
</evidence>
<evidence type="ECO:0000256" key="1">
    <source>
        <dbReference type="SAM" id="Phobius"/>
    </source>
</evidence>
<dbReference type="EMBL" id="JAMDMJ010000050">
    <property type="protein sequence ID" value="MCY9599573.1"/>
    <property type="molecule type" value="Genomic_DNA"/>
</dbReference>
<dbReference type="EMBL" id="CP026520">
    <property type="protein sequence ID" value="QAV16713.1"/>
    <property type="molecule type" value="Genomic_DNA"/>
</dbReference>
<dbReference type="OrthoDB" id="2678045at2"/>
<feature type="transmembrane region" description="Helical" evidence="1">
    <location>
        <begin position="130"/>
        <end position="150"/>
    </location>
</feature>
<dbReference type="KEGG" id="pchi:PC41400_02990"/>
<protein>
    <submittedName>
        <fullName evidence="3">Uncharacterized protein</fullName>
    </submittedName>
</protein>
<feature type="transmembrane region" description="Helical" evidence="1">
    <location>
        <begin position="45"/>
        <end position="65"/>
    </location>
</feature>
<accession>A0A410WQU1</accession>
<keyword evidence="5" id="KW-1185">Reference proteome</keyword>
<dbReference type="Proteomes" id="UP000288943">
    <property type="component" value="Chromosome"/>
</dbReference>
<feature type="transmembrane region" description="Helical" evidence="1">
    <location>
        <begin position="20"/>
        <end position="39"/>
    </location>
</feature>